<dbReference type="OrthoDB" id="9809364at2"/>
<dbReference type="EMBL" id="VOOR01000028">
    <property type="protein sequence ID" value="TXB62552.1"/>
    <property type="molecule type" value="Genomic_DNA"/>
</dbReference>
<proteinExistence type="predicted"/>
<evidence type="ECO:0000313" key="4">
    <source>
        <dbReference type="Proteomes" id="UP000321580"/>
    </source>
</evidence>
<dbReference type="Gene3D" id="2.120.10.30">
    <property type="entry name" value="TolB, C-terminal domain"/>
    <property type="match status" value="1"/>
</dbReference>
<dbReference type="AlphaFoldDB" id="A0A5C6RMG5"/>
<sequence length="887" mass="98402">MKGILWTIAILAFLPFSGAAQSLEKVLEAGDKAFESRDYYTAFRCYETVLRYDDDKYSRPQRLLAYQYGLAAQRFNFFSRADSVFANLMVQSEDQQLKDSLYARTVFYRAQVQLAEAETDEDYQFARSLFQMLADGLAAEISADPLLQDRFQEAAEAGIRKCEYGLDQGGWVKKDTLYRYTNEQVNSPYSDLAPVMKGDSLFFSSLRFAPKPARQRKQSTTYSKNLLATTQPNDTMGVDTLVVELPVSERFNSSEHFTLHHAESKNGKWLVFSTCEAGTDSIRCDLYKRRKLEDGSWGSPVPLNVNQPAANTTQPALAYDCATGGQWLYFASDREGSMGGMDIWRAPFDEETGTAGAVENLGEPVNTPWDEATPFFHSLSQMLYFSSDAPPGFGQYDLFSAVYQDGGWGKPQNLGAPYNTGFNDMYFFSTPDGRSFMLSSDRPRSVRFDEQIEACCQDIYAGQRSIARSLEIELVQCVERPAGYRPSLLSVTDVSDCQAPVSLLDTTALGDLRLGFEVERFRKYRVQAINESLGLSIDTLIDLNDPMYDTLEVANLVLELLPEFIELEVSSGFVFKGQLLEVGVPVVADAKGAAVQPYAGDKVFRLARGTQYNIEIQVDSALSEIAGVAADPVKLYPATLQGVRFPREACRQVCRSEVDIPLKAERRKQALVYFHNDKPNRAGRVAGGFRGYTSVTDQKLEDAVEDYFALKPEYLARTLDPDDATGVERLFENEIKGSLSGLDDVAADLMGTAFKLGPGQAISVEIQGYCSGHGASVYNDSLAVRRIQCIREYLEAREVNGERLGDYMGQPGSGKPIQITPKPVGESTASSNYSGARDGRYSIGALLDRRVELLVILPEQDAPTLSVFDIGDDCTQNNSAKPKNPEQ</sequence>
<dbReference type="RefSeq" id="WP_147168121.1">
    <property type="nucleotide sequence ID" value="NZ_VOOR01000028.1"/>
</dbReference>
<dbReference type="Pfam" id="PF07676">
    <property type="entry name" value="PD40"/>
    <property type="match status" value="2"/>
</dbReference>
<dbReference type="InterPro" id="IPR011659">
    <property type="entry name" value="WD40"/>
</dbReference>
<dbReference type="SUPFAM" id="SSF82171">
    <property type="entry name" value="DPP6 N-terminal domain-like"/>
    <property type="match status" value="1"/>
</dbReference>
<organism evidence="3 4">
    <name type="scientific">Phaeodactylibacter luteus</name>
    <dbReference type="NCBI Taxonomy" id="1564516"/>
    <lineage>
        <taxon>Bacteria</taxon>
        <taxon>Pseudomonadati</taxon>
        <taxon>Bacteroidota</taxon>
        <taxon>Saprospiria</taxon>
        <taxon>Saprospirales</taxon>
        <taxon>Haliscomenobacteraceae</taxon>
        <taxon>Phaeodactylibacter</taxon>
    </lineage>
</organism>
<protein>
    <recommendedName>
        <fullName evidence="5">OmpA family protein</fullName>
    </recommendedName>
</protein>
<comment type="caution">
    <text evidence="3">The sequence shown here is derived from an EMBL/GenBank/DDBJ whole genome shotgun (WGS) entry which is preliminary data.</text>
</comment>
<gene>
    <name evidence="3" type="ORF">FRY97_13725</name>
</gene>
<dbReference type="Proteomes" id="UP000321580">
    <property type="component" value="Unassembled WGS sequence"/>
</dbReference>
<reference evidence="3 4" key="1">
    <citation type="submission" date="2019-08" db="EMBL/GenBank/DDBJ databases">
        <title>Genome of Phaeodactylibacter luteus.</title>
        <authorList>
            <person name="Bowman J.P."/>
        </authorList>
    </citation>
    <scope>NUCLEOTIDE SEQUENCE [LARGE SCALE GENOMIC DNA]</scope>
    <source>
        <strain evidence="3 4">KCTC 42180</strain>
    </source>
</reference>
<dbReference type="InterPro" id="IPR011042">
    <property type="entry name" value="6-blade_b-propeller_TolB-like"/>
</dbReference>
<feature type="signal peptide" evidence="2">
    <location>
        <begin position="1"/>
        <end position="22"/>
    </location>
</feature>
<evidence type="ECO:0000256" key="2">
    <source>
        <dbReference type="SAM" id="SignalP"/>
    </source>
</evidence>
<accession>A0A5C6RMG5</accession>
<evidence type="ECO:0000256" key="1">
    <source>
        <dbReference type="SAM" id="MobiDB-lite"/>
    </source>
</evidence>
<keyword evidence="2" id="KW-0732">Signal</keyword>
<evidence type="ECO:0008006" key="5">
    <source>
        <dbReference type="Google" id="ProtNLM"/>
    </source>
</evidence>
<keyword evidence="4" id="KW-1185">Reference proteome</keyword>
<evidence type="ECO:0000313" key="3">
    <source>
        <dbReference type="EMBL" id="TXB62552.1"/>
    </source>
</evidence>
<feature type="region of interest" description="Disordered" evidence="1">
    <location>
        <begin position="805"/>
        <end position="833"/>
    </location>
</feature>
<dbReference type="InterPro" id="IPR036737">
    <property type="entry name" value="OmpA-like_sf"/>
</dbReference>
<name>A0A5C6RMG5_9BACT</name>
<dbReference type="SUPFAM" id="SSF103088">
    <property type="entry name" value="OmpA-like"/>
    <property type="match status" value="1"/>
</dbReference>
<feature type="chain" id="PRO_5022920870" description="OmpA family protein" evidence="2">
    <location>
        <begin position="23"/>
        <end position="887"/>
    </location>
</feature>